<dbReference type="STRING" id="31246.A0A183PBD6"/>
<keyword evidence="3" id="KW-1185">Reference proteome</keyword>
<dbReference type="InterPro" id="IPR001791">
    <property type="entry name" value="Laminin_G"/>
</dbReference>
<dbReference type="Pfam" id="PF02210">
    <property type="entry name" value="Laminin_G_2"/>
    <property type="match status" value="1"/>
</dbReference>
<gene>
    <name evidence="2" type="ORF">SMTD_LOCUS11672</name>
</gene>
<dbReference type="PANTHER" id="PTHR15036:SF89">
    <property type="entry name" value="NEUREXIN 1, ISOFORM F"/>
    <property type="match status" value="1"/>
</dbReference>
<reference evidence="2 3" key="1">
    <citation type="submission" date="2018-11" db="EMBL/GenBank/DDBJ databases">
        <authorList>
            <consortium name="Pathogen Informatics"/>
        </authorList>
    </citation>
    <scope>NUCLEOTIDE SEQUENCE [LARGE SCALE GENOMIC DNA]</scope>
    <source>
        <strain>Denwood</strain>
        <strain evidence="3">Zambia</strain>
    </source>
</reference>
<evidence type="ECO:0000313" key="3">
    <source>
        <dbReference type="Proteomes" id="UP000269396"/>
    </source>
</evidence>
<dbReference type="Gene3D" id="2.60.120.200">
    <property type="match status" value="1"/>
</dbReference>
<dbReference type="AlphaFoldDB" id="A0A183PBD6"/>
<dbReference type="Proteomes" id="UP000269396">
    <property type="component" value="Unassembled WGS sequence"/>
</dbReference>
<dbReference type="InterPro" id="IPR013320">
    <property type="entry name" value="ConA-like_dom_sf"/>
</dbReference>
<accession>A0A183PBD6</accession>
<dbReference type="EMBL" id="UZAL01031679">
    <property type="protein sequence ID" value="VDP58878.1"/>
    <property type="molecule type" value="Genomic_DNA"/>
</dbReference>
<proteinExistence type="predicted"/>
<sequence length="151" mass="17534">MSPSRTLLYLNASNTTNQYHPREEHKLHNNKSVESHGDYHHSSLSSTSITTPVNEAKTTINFITFKISDCYLHNPSMHLYEKFRLQFTFRTSQEHGLILFNSDKYGVDFLAFELIKGYLHFVFDMGSGSQRFALTAHSVTDSKWHNVELFR</sequence>
<comment type="caution">
    <text evidence="1">Lacks conserved residue(s) required for the propagation of feature annotation.</text>
</comment>
<dbReference type="InterPro" id="IPR050372">
    <property type="entry name" value="Neurexin-related_CASP"/>
</dbReference>
<dbReference type="CDD" id="cd00110">
    <property type="entry name" value="LamG"/>
    <property type="match status" value="1"/>
</dbReference>
<name>A0A183PBD6_9TREM</name>
<organism evidence="2 3">
    <name type="scientific">Schistosoma mattheei</name>
    <dbReference type="NCBI Taxonomy" id="31246"/>
    <lineage>
        <taxon>Eukaryota</taxon>
        <taxon>Metazoa</taxon>
        <taxon>Spiralia</taxon>
        <taxon>Lophotrochozoa</taxon>
        <taxon>Platyhelminthes</taxon>
        <taxon>Trematoda</taxon>
        <taxon>Digenea</taxon>
        <taxon>Strigeidida</taxon>
        <taxon>Schistosomatoidea</taxon>
        <taxon>Schistosomatidae</taxon>
        <taxon>Schistosoma</taxon>
    </lineage>
</organism>
<evidence type="ECO:0000256" key="1">
    <source>
        <dbReference type="PROSITE-ProRule" id="PRU00122"/>
    </source>
</evidence>
<dbReference type="PANTHER" id="PTHR15036">
    <property type="entry name" value="PIKACHURIN-LIKE PROTEIN"/>
    <property type="match status" value="1"/>
</dbReference>
<protein>
    <submittedName>
        <fullName evidence="2">Uncharacterized protein</fullName>
    </submittedName>
</protein>
<dbReference type="PROSITE" id="PS50025">
    <property type="entry name" value="LAM_G_DOMAIN"/>
    <property type="match status" value="1"/>
</dbReference>
<dbReference type="SUPFAM" id="SSF49899">
    <property type="entry name" value="Concanavalin A-like lectins/glucanases"/>
    <property type="match status" value="1"/>
</dbReference>
<evidence type="ECO:0000313" key="2">
    <source>
        <dbReference type="EMBL" id="VDP58878.1"/>
    </source>
</evidence>